<dbReference type="InterPro" id="IPR003593">
    <property type="entry name" value="AAA+_ATPase"/>
</dbReference>
<dbReference type="InterPro" id="IPR036640">
    <property type="entry name" value="ABC1_TM_sf"/>
</dbReference>
<dbReference type="InterPro" id="IPR039421">
    <property type="entry name" value="Type_1_exporter"/>
</dbReference>
<dbReference type="PROSITE" id="PS50893">
    <property type="entry name" value="ABC_TRANSPORTER_2"/>
    <property type="match status" value="1"/>
</dbReference>
<feature type="transmembrane region" description="Helical" evidence="7">
    <location>
        <begin position="12"/>
        <end position="35"/>
    </location>
</feature>
<dbReference type="GO" id="GO:0034040">
    <property type="term" value="F:ATPase-coupled lipid transmembrane transporter activity"/>
    <property type="evidence" value="ECO:0007669"/>
    <property type="project" value="TreeGrafter"/>
</dbReference>
<proteinExistence type="predicted"/>
<dbReference type="SUPFAM" id="SSF90123">
    <property type="entry name" value="ABC transporter transmembrane region"/>
    <property type="match status" value="1"/>
</dbReference>
<dbReference type="PANTHER" id="PTHR24221">
    <property type="entry name" value="ATP-BINDING CASSETTE SUB-FAMILY B"/>
    <property type="match status" value="1"/>
</dbReference>
<accession>A0AB37DGZ8</accession>
<reference evidence="10 11" key="1">
    <citation type="submission" date="2019-12" db="EMBL/GenBank/DDBJ databases">
        <title>Complete Genome Sequences of Lactobacillus strains, C25 and P38, Isolated from Chicken Cecum.</title>
        <authorList>
            <person name="Hassan H.M."/>
            <person name="Mendoza M."/>
            <person name="Rezvani M."/>
            <person name="Koci M.D."/>
            <person name="Dickey A.N."/>
            <person name="Scholl E.H."/>
        </authorList>
    </citation>
    <scope>NUCLEOTIDE SEQUENCE [LARGE SCALE GENOMIC DNA]</scope>
    <source>
        <strain evidence="10 11">C25</strain>
    </source>
</reference>
<dbReference type="InterPro" id="IPR011527">
    <property type="entry name" value="ABC1_TM_dom"/>
</dbReference>
<dbReference type="PANTHER" id="PTHR24221:SF654">
    <property type="entry name" value="ATP-BINDING CASSETTE SUB-FAMILY B MEMBER 6"/>
    <property type="match status" value="1"/>
</dbReference>
<dbReference type="GO" id="GO:0016887">
    <property type="term" value="F:ATP hydrolysis activity"/>
    <property type="evidence" value="ECO:0007669"/>
    <property type="project" value="InterPro"/>
</dbReference>
<feature type="transmembrane region" description="Helical" evidence="7">
    <location>
        <begin position="262"/>
        <end position="286"/>
    </location>
</feature>
<dbReference type="GO" id="GO:0005524">
    <property type="term" value="F:ATP binding"/>
    <property type="evidence" value="ECO:0007669"/>
    <property type="project" value="UniProtKB-KW"/>
</dbReference>
<dbReference type="CDD" id="cd03228">
    <property type="entry name" value="ABCC_MRP_Like"/>
    <property type="match status" value="1"/>
</dbReference>
<dbReference type="InterPro" id="IPR025662">
    <property type="entry name" value="Sigma_54_int_dom_ATP-bd_1"/>
</dbReference>
<evidence type="ECO:0000259" key="8">
    <source>
        <dbReference type="PROSITE" id="PS50893"/>
    </source>
</evidence>
<evidence type="ECO:0000313" key="11">
    <source>
        <dbReference type="Proteomes" id="UP000464915"/>
    </source>
</evidence>
<dbReference type="AlphaFoldDB" id="A0AB37DGZ8"/>
<dbReference type="SUPFAM" id="SSF52540">
    <property type="entry name" value="P-loop containing nucleoside triphosphate hydrolases"/>
    <property type="match status" value="1"/>
</dbReference>
<dbReference type="RefSeq" id="WP_065989449.1">
    <property type="nucleotide sequence ID" value="NZ_CP047142.1"/>
</dbReference>
<evidence type="ECO:0000256" key="6">
    <source>
        <dbReference type="ARBA" id="ARBA00023136"/>
    </source>
</evidence>
<sequence>MKFWELVRNNKLLFTVVVLLEILFAVGSATSSYIIQFAYNQLVKNLLTGFLLFIISSILLSFFAAVLASVATYLFSRISQNGIHQIRHRLVQRYYHYKAPKVAEMENELNSNLQLVTRNYADQVLSIMQSCFLLITSISSLLLMNWMLMILALVLSVVTLYIPHLTRSKNSMATKQLSSKNSAYLLVIEDWFNGLEELRKYLAFNKLNEIMQKESDNLEKSFVKRQKIISIADFLNGCANSFSQIAILLLAAILFFNHQIAFGVVIAAGNFSSAILSCLLTTTTALTRIQSVRGINQQLTELQHVKKEQANANSESICSINICNLGYSFKNGETISYPDITIKKGEKVLLCGDSGVGKSTLFKLILGKLQPTEGKIIFKDKEGQVISPNYAQIGYIPQDGTLFPTSIINNITMFNDKLRRLVKTTVKENELEKDLAGMPDGVETEIDLDVNNFSGGQKQKIILARNEVHDFPIIMADEATSAIDAQSSYQILKHLVSSDKTVIVIAHNLNPATEKLFDRKIYLTNKR</sequence>
<name>A0AB37DGZ8_9LACO</name>
<dbReference type="Pfam" id="PF00005">
    <property type="entry name" value="ABC_tran"/>
    <property type="match status" value="1"/>
</dbReference>
<dbReference type="Gene3D" id="3.40.50.300">
    <property type="entry name" value="P-loop containing nucleotide triphosphate hydrolases"/>
    <property type="match status" value="1"/>
</dbReference>
<evidence type="ECO:0000256" key="2">
    <source>
        <dbReference type="ARBA" id="ARBA00022692"/>
    </source>
</evidence>
<dbReference type="GO" id="GO:0005886">
    <property type="term" value="C:plasma membrane"/>
    <property type="evidence" value="ECO:0007669"/>
    <property type="project" value="UniProtKB-SubCell"/>
</dbReference>
<protein>
    <submittedName>
        <fullName evidence="10">ATP-binding cassette domain-containing protein</fullName>
    </submittedName>
</protein>
<keyword evidence="2 7" id="KW-0812">Transmembrane</keyword>
<organism evidence="10 11">
    <name type="scientific">Lactobacillus crispatus</name>
    <dbReference type="NCBI Taxonomy" id="47770"/>
    <lineage>
        <taxon>Bacteria</taxon>
        <taxon>Bacillati</taxon>
        <taxon>Bacillota</taxon>
        <taxon>Bacilli</taxon>
        <taxon>Lactobacillales</taxon>
        <taxon>Lactobacillaceae</taxon>
        <taxon>Lactobacillus</taxon>
    </lineage>
</organism>
<gene>
    <name evidence="10" type="ORF">GSR61_08200</name>
</gene>
<feature type="transmembrane region" description="Helical" evidence="7">
    <location>
        <begin position="120"/>
        <end position="138"/>
    </location>
</feature>
<dbReference type="InterPro" id="IPR003439">
    <property type="entry name" value="ABC_transporter-like_ATP-bd"/>
</dbReference>
<feature type="domain" description="ABC transmembrane type-1" evidence="9">
    <location>
        <begin position="16"/>
        <end position="291"/>
    </location>
</feature>
<dbReference type="PROSITE" id="PS00675">
    <property type="entry name" value="SIGMA54_INTERACT_1"/>
    <property type="match status" value="1"/>
</dbReference>
<dbReference type="InterPro" id="IPR027417">
    <property type="entry name" value="P-loop_NTPase"/>
</dbReference>
<evidence type="ECO:0000313" key="10">
    <source>
        <dbReference type="EMBL" id="QHQ68538.1"/>
    </source>
</evidence>
<feature type="domain" description="ABC transporter" evidence="8">
    <location>
        <begin position="320"/>
        <end position="527"/>
    </location>
</feature>
<evidence type="ECO:0000256" key="3">
    <source>
        <dbReference type="ARBA" id="ARBA00022741"/>
    </source>
</evidence>
<evidence type="ECO:0000256" key="5">
    <source>
        <dbReference type="ARBA" id="ARBA00022989"/>
    </source>
</evidence>
<feature type="transmembrane region" description="Helical" evidence="7">
    <location>
        <begin position="234"/>
        <end position="256"/>
    </location>
</feature>
<keyword evidence="3" id="KW-0547">Nucleotide-binding</keyword>
<dbReference type="Proteomes" id="UP000464915">
    <property type="component" value="Chromosome"/>
</dbReference>
<evidence type="ECO:0000256" key="1">
    <source>
        <dbReference type="ARBA" id="ARBA00004651"/>
    </source>
</evidence>
<feature type="transmembrane region" description="Helical" evidence="7">
    <location>
        <begin position="144"/>
        <end position="162"/>
    </location>
</feature>
<evidence type="ECO:0000259" key="9">
    <source>
        <dbReference type="PROSITE" id="PS50929"/>
    </source>
</evidence>
<dbReference type="SMART" id="SM00382">
    <property type="entry name" value="AAA"/>
    <property type="match status" value="1"/>
</dbReference>
<keyword evidence="5 7" id="KW-1133">Transmembrane helix</keyword>
<evidence type="ECO:0000256" key="7">
    <source>
        <dbReference type="SAM" id="Phobius"/>
    </source>
</evidence>
<dbReference type="PROSITE" id="PS50929">
    <property type="entry name" value="ABC_TM1F"/>
    <property type="match status" value="1"/>
</dbReference>
<keyword evidence="6 7" id="KW-0472">Membrane</keyword>
<dbReference type="EMBL" id="CP047142">
    <property type="protein sequence ID" value="QHQ68538.1"/>
    <property type="molecule type" value="Genomic_DNA"/>
</dbReference>
<feature type="transmembrane region" description="Helical" evidence="7">
    <location>
        <begin position="47"/>
        <end position="75"/>
    </location>
</feature>
<dbReference type="Pfam" id="PF00664">
    <property type="entry name" value="ABC_membrane"/>
    <property type="match status" value="1"/>
</dbReference>
<dbReference type="GO" id="GO:0140359">
    <property type="term" value="F:ABC-type transporter activity"/>
    <property type="evidence" value="ECO:0007669"/>
    <property type="project" value="InterPro"/>
</dbReference>
<dbReference type="Gene3D" id="1.20.1560.10">
    <property type="entry name" value="ABC transporter type 1, transmembrane domain"/>
    <property type="match status" value="1"/>
</dbReference>
<comment type="subcellular location">
    <subcellularLocation>
        <location evidence="1">Cell membrane</location>
        <topology evidence="1">Multi-pass membrane protein</topology>
    </subcellularLocation>
</comment>
<keyword evidence="4 10" id="KW-0067">ATP-binding</keyword>
<evidence type="ECO:0000256" key="4">
    <source>
        <dbReference type="ARBA" id="ARBA00022840"/>
    </source>
</evidence>